<dbReference type="AlphaFoldDB" id="A0A2V1DWZ2"/>
<evidence type="ECO:0000313" key="2">
    <source>
        <dbReference type="Proteomes" id="UP000244855"/>
    </source>
</evidence>
<gene>
    <name evidence="1" type="ORF">DM02DRAFT_613400</name>
</gene>
<protein>
    <submittedName>
        <fullName evidence="1">Uncharacterized protein</fullName>
    </submittedName>
</protein>
<evidence type="ECO:0000313" key="1">
    <source>
        <dbReference type="EMBL" id="PVI01775.1"/>
    </source>
</evidence>
<reference evidence="1 2" key="1">
    <citation type="journal article" date="2018" name="Sci. Rep.">
        <title>Comparative genomics provides insights into the lifestyle and reveals functional heterogeneity of dark septate endophytic fungi.</title>
        <authorList>
            <person name="Knapp D.G."/>
            <person name="Nemeth J.B."/>
            <person name="Barry K."/>
            <person name="Hainaut M."/>
            <person name="Henrissat B."/>
            <person name="Johnson J."/>
            <person name="Kuo A."/>
            <person name="Lim J.H.P."/>
            <person name="Lipzen A."/>
            <person name="Nolan M."/>
            <person name="Ohm R.A."/>
            <person name="Tamas L."/>
            <person name="Grigoriev I.V."/>
            <person name="Spatafora J.W."/>
            <person name="Nagy L.G."/>
            <person name="Kovacs G.M."/>
        </authorList>
    </citation>
    <scope>NUCLEOTIDE SEQUENCE [LARGE SCALE GENOMIC DNA]</scope>
    <source>
        <strain evidence="1 2">DSE2036</strain>
    </source>
</reference>
<organism evidence="1 2">
    <name type="scientific">Periconia macrospinosa</name>
    <dbReference type="NCBI Taxonomy" id="97972"/>
    <lineage>
        <taxon>Eukaryota</taxon>
        <taxon>Fungi</taxon>
        <taxon>Dikarya</taxon>
        <taxon>Ascomycota</taxon>
        <taxon>Pezizomycotina</taxon>
        <taxon>Dothideomycetes</taxon>
        <taxon>Pleosporomycetidae</taxon>
        <taxon>Pleosporales</taxon>
        <taxon>Massarineae</taxon>
        <taxon>Periconiaceae</taxon>
        <taxon>Periconia</taxon>
    </lineage>
</organism>
<dbReference type="EMBL" id="KZ805352">
    <property type="protein sequence ID" value="PVI01775.1"/>
    <property type="molecule type" value="Genomic_DNA"/>
</dbReference>
<sequence length="240" mass="27048">MGDFPNLSIVNFTLISAADNPLVKRAHYIFLKLWEGKNSTTGAHKHPLVSHVPLMRVPPELVTDDDGAGKMAINDESMTDYAVQIQCLGAAERWVDESDGWDGPKYVKEKCWLFSMMAHSYAHEQLTNWDGTWQQRLFSLKIPGPGEEETEDQKLARSMVEVVVGKSWCLKLGHGFSAKLFGGDTLGIRWRKEPGSDCVEGTYAGWLRWAEVNLAHEKLLDRIYIGDYEPTMRGNLFEGS</sequence>
<accession>A0A2V1DWZ2</accession>
<name>A0A2V1DWZ2_9PLEO</name>
<keyword evidence="2" id="KW-1185">Reference proteome</keyword>
<proteinExistence type="predicted"/>
<dbReference type="Proteomes" id="UP000244855">
    <property type="component" value="Unassembled WGS sequence"/>
</dbReference>
<dbReference type="OrthoDB" id="409543at2759"/>